<keyword evidence="2" id="KW-1185">Reference proteome</keyword>
<dbReference type="Proteomes" id="UP000535838">
    <property type="component" value="Unassembled WGS sequence"/>
</dbReference>
<accession>A0A841SK72</accession>
<evidence type="ECO:0000313" key="1">
    <source>
        <dbReference type="EMBL" id="MBB6632923.1"/>
    </source>
</evidence>
<dbReference type="AlphaFoldDB" id="A0A841SK72"/>
<proteinExistence type="predicted"/>
<sequence length="162" mass="19043">MSQQLPNFRQGMTIQEISEAANRYIESEWKILYESMHHELTVAFEEMEDAAYGLYLDRLLPPVFDRLEAAGFSLEEKLEENDFVIARRLIFRNSLEKWGVEDNRSRIFWNVLRDRDGHPIGSLLTEIPHSHLKFDIPSSPIHYALEESGREQIVLGIRRIKE</sequence>
<dbReference type="InterPro" id="IPR046064">
    <property type="entry name" value="DUF6022"/>
</dbReference>
<name>A0A841SK72_9BACL</name>
<dbReference type="Pfam" id="PF19486">
    <property type="entry name" value="DUF6022"/>
    <property type="match status" value="1"/>
</dbReference>
<gene>
    <name evidence="1" type="ORF">H7B67_02125</name>
</gene>
<protein>
    <submittedName>
        <fullName evidence="1">Uncharacterized protein</fullName>
    </submittedName>
</protein>
<dbReference type="EMBL" id="JACJVQ010000002">
    <property type="protein sequence ID" value="MBB6632923.1"/>
    <property type="molecule type" value="Genomic_DNA"/>
</dbReference>
<comment type="caution">
    <text evidence="1">The sequence shown here is derived from an EMBL/GenBank/DDBJ whole genome shotgun (WGS) entry which is preliminary data.</text>
</comment>
<reference evidence="1 2" key="1">
    <citation type="submission" date="2020-08" db="EMBL/GenBank/DDBJ databases">
        <title>Cohnella phylogeny.</title>
        <authorList>
            <person name="Dunlap C."/>
        </authorList>
    </citation>
    <scope>NUCLEOTIDE SEQUENCE [LARGE SCALE GENOMIC DNA]</scope>
    <source>
        <strain evidence="1 2">DSM 25241</strain>
    </source>
</reference>
<evidence type="ECO:0000313" key="2">
    <source>
        <dbReference type="Proteomes" id="UP000535838"/>
    </source>
</evidence>
<organism evidence="1 2">
    <name type="scientific">Cohnella thailandensis</name>
    <dbReference type="NCBI Taxonomy" id="557557"/>
    <lineage>
        <taxon>Bacteria</taxon>
        <taxon>Bacillati</taxon>
        <taxon>Bacillota</taxon>
        <taxon>Bacilli</taxon>
        <taxon>Bacillales</taxon>
        <taxon>Paenibacillaceae</taxon>
        <taxon>Cohnella</taxon>
    </lineage>
</organism>
<dbReference type="RefSeq" id="WP_185118139.1">
    <property type="nucleotide sequence ID" value="NZ_JACJVQ010000002.1"/>
</dbReference>